<gene>
    <name evidence="12" type="ORF">K452DRAFT_348209</name>
</gene>
<evidence type="ECO:0000256" key="9">
    <source>
        <dbReference type="SAM" id="MobiDB-lite"/>
    </source>
</evidence>
<keyword evidence="7 10" id="KW-0472">Membrane</keyword>
<evidence type="ECO:0000256" key="1">
    <source>
        <dbReference type="ARBA" id="ARBA00004141"/>
    </source>
</evidence>
<dbReference type="AlphaFoldDB" id="A0A6A6BTT8"/>
<dbReference type="GO" id="GO:0005385">
    <property type="term" value="F:zinc ion transmembrane transporter activity"/>
    <property type="evidence" value="ECO:0007669"/>
    <property type="project" value="UniProtKB-UniRule"/>
</dbReference>
<dbReference type="GeneID" id="54303034"/>
<evidence type="ECO:0000313" key="13">
    <source>
        <dbReference type="Proteomes" id="UP000799438"/>
    </source>
</evidence>
<feature type="transmembrane region" description="Helical" evidence="10">
    <location>
        <begin position="244"/>
        <end position="269"/>
    </location>
</feature>
<evidence type="ECO:0000259" key="11">
    <source>
        <dbReference type="Pfam" id="PF01545"/>
    </source>
</evidence>
<sequence>MASTYALPLDSTLRSHSQHGHGHAHSPHTYARSLLPDRSSSWATDSGLKMHDSPRSHSLSPHVDYSAYSIMKGRPKIRPRGESDLGRPAPKPHPHVASSYGFPAPLEHPENHSHGHKLQDALTGLLVPLPYILASLAFATSATSTSSAAAASASPLERLQASVSTEQLVTTIVQEPHSAALLEACLLSSGTLMLVASMAKLRPSAQVLNRRKSLGTPILKSEPLLTFSRLREAVGRIVRVSLPFYAAAQLGGIRTGLIFLGALACGLGVPDVNSGKRKLLDPFRRAFREKKYFCLYLALSLVCDMLGFTSTRSLHHTMAGYFTLLVSLFLMPPPFSTSHKPLATSPPNALNPSVSSFLSPLIESPLKTPSATQDVKPYITASSLIASSEDTSTTFLAGAVLSAFTILTLFFASTTPSFTTFSTFFSVLSMFSAAAVYFSAHPPTLQSSQSPGTVTGCGLTAIAGSLLHPGAWAYTLIDFLMSVFTYAIVRYELGSASATADHDHDHHDHHNHKGHDHSHAHSHAHDRQSRITRHLLSKCDPDSITYSILLEKDSRRIAYFTCLNLFFMLVQFFYGYVSGSLGLLSDSIHMLFDCAGLAVGLAAAVMAKWPASARFPYGYGKVELLSGFSNGIFLLLVSIEICLDAFERFWEGHELRRLNELLVVSVLGFLVNMVGLAAMGGHAHHGHGHDHHHHGDENMHGIFLHVMADALGSVAVIVSTILTQWNGWNGWDPLASCAISVMIFISALPLTYGAAMRLILCVPENKEDMLKDTLRDINSIRGVVNYSAPRFWMEDVGTAHQREHEHSHGHDHSHDHGNDHGHNHSHDHSHDHKHGHEHSHDHSHDHSHGDGCAHGHDHSHSHDHGHTHSHSNDHGHSHSHSHDHDHDHDHHEAEPRVLGVIHIIAAKTADAEDVRQRTTTFLKERKLDVLVHVEKEGDRCWCGGGANFQ</sequence>
<dbReference type="GO" id="GO:1904257">
    <property type="term" value="P:zinc ion import into Golgi lumen"/>
    <property type="evidence" value="ECO:0007669"/>
    <property type="project" value="TreeGrafter"/>
</dbReference>
<dbReference type="PANTHER" id="PTHR45755">
    <property type="match status" value="1"/>
</dbReference>
<accession>A0A6A6BTT8</accession>
<evidence type="ECO:0000256" key="5">
    <source>
        <dbReference type="ARBA" id="ARBA00022989"/>
    </source>
</evidence>
<dbReference type="InterPro" id="IPR058533">
    <property type="entry name" value="Cation_efflux_TM"/>
</dbReference>
<feature type="transmembrane region" description="Helical" evidence="10">
    <location>
        <begin position="702"/>
        <end position="722"/>
    </location>
</feature>
<dbReference type="SUPFAM" id="SSF161111">
    <property type="entry name" value="Cation efflux protein transmembrane domain-like"/>
    <property type="match status" value="1"/>
</dbReference>
<dbReference type="GO" id="GO:0005794">
    <property type="term" value="C:Golgi apparatus"/>
    <property type="evidence" value="ECO:0007669"/>
    <property type="project" value="TreeGrafter"/>
</dbReference>
<dbReference type="PRINTS" id="PR00334">
    <property type="entry name" value="KININOGEN"/>
</dbReference>
<feature type="transmembrane region" description="Helical" evidence="10">
    <location>
        <begin position="290"/>
        <end position="308"/>
    </location>
</feature>
<keyword evidence="5 10" id="KW-1133">Transmembrane helix</keyword>
<proteinExistence type="inferred from homology"/>
<keyword evidence="13" id="KW-1185">Reference proteome</keyword>
<feature type="region of interest" description="Disordered" evidence="9">
    <location>
        <begin position="799"/>
        <end position="892"/>
    </location>
</feature>
<comment type="function">
    <text evidence="8">Functions as a zinc transporter.</text>
</comment>
<dbReference type="Proteomes" id="UP000799438">
    <property type="component" value="Unassembled WGS sequence"/>
</dbReference>
<keyword evidence="8" id="KW-0256">Endoplasmic reticulum</keyword>
<dbReference type="FunFam" id="1.20.1510.10:FF:000014">
    <property type="entry name" value="Cation efflux protein/ zinc transporter"/>
    <property type="match status" value="1"/>
</dbReference>
<dbReference type="GO" id="GO:0031410">
    <property type="term" value="C:cytoplasmic vesicle"/>
    <property type="evidence" value="ECO:0007669"/>
    <property type="project" value="TreeGrafter"/>
</dbReference>
<reference evidence="12" key="1">
    <citation type="journal article" date="2020" name="Stud. Mycol.">
        <title>101 Dothideomycetes genomes: a test case for predicting lifestyles and emergence of pathogens.</title>
        <authorList>
            <person name="Haridas S."/>
            <person name="Albert R."/>
            <person name="Binder M."/>
            <person name="Bloem J."/>
            <person name="Labutti K."/>
            <person name="Salamov A."/>
            <person name="Andreopoulos B."/>
            <person name="Baker S."/>
            <person name="Barry K."/>
            <person name="Bills G."/>
            <person name="Bluhm B."/>
            <person name="Cannon C."/>
            <person name="Castanera R."/>
            <person name="Culley D."/>
            <person name="Daum C."/>
            <person name="Ezra D."/>
            <person name="Gonzalez J."/>
            <person name="Henrissat B."/>
            <person name="Kuo A."/>
            <person name="Liang C."/>
            <person name="Lipzen A."/>
            <person name="Lutzoni F."/>
            <person name="Magnuson J."/>
            <person name="Mondo S."/>
            <person name="Nolan M."/>
            <person name="Ohm R."/>
            <person name="Pangilinan J."/>
            <person name="Park H.-J."/>
            <person name="Ramirez L."/>
            <person name="Alfaro M."/>
            <person name="Sun H."/>
            <person name="Tritt A."/>
            <person name="Yoshinaga Y."/>
            <person name="Zwiers L.-H."/>
            <person name="Turgeon B."/>
            <person name="Goodwin S."/>
            <person name="Spatafora J."/>
            <person name="Crous P."/>
            <person name="Grigoriev I."/>
        </authorList>
    </citation>
    <scope>NUCLEOTIDE SEQUENCE</scope>
    <source>
        <strain evidence="12">CBS 121167</strain>
    </source>
</reference>
<dbReference type="InterPro" id="IPR027469">
    <property type="entry name" value="Cation_efflux_TMD_sf"/>
</dbReference>
<keyword evidence="4 10" id="KW-0812">Transmembrane</keyword>
<protein>
    <recommendedName>
        <fullName evidence="8">Zinc transporter</fullName>
    </recommendedName>
</protein>
<feature type="region of interest" description="Disordered" evidence="9">
    <location>
        <begin position="70"/>
        <end position="115"/>
    </location>
</feature>
<evidence type="ECO:0000256" key="3">
    <source>
        <dbReference type="ARBA" id="ARBA00022448"/>
    </source>
</evidence>
<feature type="transmembrane region" description="Helical" evidence="10">
    <location>
        <begin position="418"/>
        <end position="440"/>
    </location>
</feature>
<keyword evidence="6 8" id="KW-0406">Ion transport</keyword>
<evidence type="ECO:0000256" key="7">
    <source>
        <dbReference type="ARBA" id="ARBA00023136"/>
    </source>
</evidence>
<feature type="domain" description="Cation efflux protein transmembrane" evidence="11">
    <location>
        <begin position="559"/>
        <end position="752"/>
    </location>
</feature>
<dbReference type="Pfam" id="PF01545">
    <property type="entry name" value="Cation_efflux"/>
    <property type="match status" value="1"/>
</dbReference>
<evidence type="ECO:0000256" key="6">
    <source>
        <dbReference type="ARBA" id="ARBA00023065"/>
    </source>
</evidence>
<feature type="compositionally biased region" description="Basic residues" evidence="9">
    <location>
        <begin position="16"/>
        <end position="26"/>
    </location>
</feature>
<feature type="compositionally biased region" description="Basic and acidic residues" evidence="9">
    <location>
        <begin position="800"/>
        <end position="830"/>
    </location>
</feature>
<feature type="transmembrane region" description="Helical" evidence="10">
    <location>
        <begin position="393"/>
        <end position="412"/>
    </location>
</feature>
<dbReference type="EMBL" id="ML995474">
    <property type="protein sequence ID" value="KAF2147532.1"/>
    <property type="molecule type" value="Genomic_DNA"/>
</dbReference>
<feature type="region of interest" description="Disordered" evidence="9">
    <location>
        <begin position="1"/>
        <end position="31"/>
    </location>
</feature>
<dbReference type="GO" id="GO:0005789">
    <property type="term" value="C:endoplasmic reticulum membrane"/>
    <property type="evidence" value="ECO:0007669"/>
    <property type="project" value="UniProtKB-SubCell"/>
</dbReference>
<dbReference type="PANTHER" id="PTHR45755:SF4">
    <property type="entry name" value="ZINC TRANSPORTER 7"/>
    <property type="match status" value="1"/>
</dbReference>
<organism evidence="12 13">
    <name type="scientific">Aplosporella prunicola CBS 121167</name>
    <dbReference type="NCBI Taxonomy" id="1176127"/>
    <lineage>
        <taxon>Eukaryota</taxon>
        <taxon>Fungi</taxon>
        <taxon>Dikarya</taxon>
        <taxon>Ascomycota</taxon>
        <taxon>Pezizomycotina</taxon>
        <taxon>Dothideomycetes</taxon>
        <taxon>Dothideomycetes incertae sedis</taxon>
        <taxon>Botryosphaeriales</taxon>
        <taxon>Aplosporellaceae</taxon>
        <taxon>Aplosporella</taxon>
    </lineage>
</organism>
<name>A0A6A6BTT8_9PEZI</name>
<feature type="transmembrane region" description="Helical" evidence="10">
    <location>
        <begin position="471"/>
        <end position="489"/>
    </location>
</feature>
<comment type="subcellular location">
    <subcellularLocation>
        <location evidence="8">Endoplasmic reticulum membrane</location>
        <topology evidence="8">Multi-pass membrane protein</topology>
    </subcellularLocation>
    <subcellularLocation>
        <location evidence="1">Membrane</location>
        <topology evidence="1">Multi-pass membrane protein</topology>
    </subcellularLocation>
</comment>
<dbReference type="InterPro" id="IPR002524">
    <property type="entry name" value="Cation_efflux"/>
</dbReference>
<evidence type="ECO:0000256" key="10">
    <source>
        <dbReference type="SAM" id="Phobius"/>
    </source>
</evidence>
<dbReference type="OrthoDB" id="78669at2759"/>
<dbReference type="GO" id="GO:0006882">
    <property type="term" value="P:intracellular zinc ion homeostasis"/>
    <property type="evidence" value="ECO:0007669"/>
    <property type="project" value="InterPro"/>
</dbReference>
<feature type="transmembrane region" description="Helical" evidence="10">
    <location>
        <begin position="627"/>
        <end position="646"/>
    </location>
</feature>
<comment type="similarity">
    <text evidence="2 8">Belongs to the cation diffusion facilitator (CDF) transporter (TC 2.A.4) family. SLC30A subfamily.</text>
</comment>
<evidence type="ECO:0000256" key="8">
    <source>
        <dbReference type="RuleBase" id="RU369017"/>
    </source>
</evidence>
<dbReference type="NCBIfam" id="TIGR01297">
    <property type="entry name" value="CDF"/>
    <property type="match status" value="1"/>
</dbReference>
<feature type="transmembrane region" description="Helical" evidence="10">
    <location>
        <begin position="588"/>
        <end position="607"/>
    </location>
</feature>
<dbReference type="Gene3D" id="1.20.1510.10">
    <property type="entry name" value="Cation efflux protein transmembrane domain"/>
    <property type="match status" value="1"/>
</dbReference>
<feature type="transmembrane region" description="Helical" evidence="10">
    <location>
        <begin position="734"/>
        <end position="755"/>
    </location>
</feature>
<dbReference type="InterPro" id="IPR045316">
    <property type="entry name" value="Msc2-like"/>
</dbReference>
<feature type="transmembrane region" description="Helical" evidence="10">
    <location>
        <begin position="557"/>
        <end position="576"/>
    </location>
</feature>
<evidence type="ECO:0000256" key="4">
    <source>
        <dbReference type="ARBA" id="ARBA00022692"/>
    </source>
</evidence>
<dbReference type="RefSeq" id="XP_033403240.1">
    <property type="nucleotide sequence ID" value="XM_033545526.1"/>
</dbReference>
<feature type="compositionally biased region" description="Basic and acidic residues" evidence="9">
    <location>
        <begin position="838"/>
        <end position="892"/>
    </location>
</feature>
<evidence type="ECO:0000313" key="12">
    <source>
        <dbReference type="EMBL" id="KAF2147532.1"/>
    </source>
</evidence>
<keyword evidence="3 8" id="KW-0813">Transport</keyword>
<feature type="region of interest" description="Disordered" evidence="9">
    <location>
        <begin position="500"/>
        <end position="524"/>
    </location>
</feature>
<evidence type="ECO:0000256" key="2">
    <source>
        <dbReference type="ARBA" id="ARBA00008873"/>
    </source>
</evidence>
<dbReference type="InterPro" id="IPR002395">
    <property type="entry name" value="Kininogen"/>
</dbReference>
<feature type="transmembrane region" description="Helical" evidence="10">
    <location>
        <begin position="658"/>
        <end position="682"/>
    </location>
</feature>